<gene>
    <name evidence="1" type="ORF">SAE02_29250</name>
</gene>
<evidence type="ECO:0000313" key="1">
    <source>
        <dbReference type="EMBL" id="GEO38777.1"/>
    </source>
</evidence>
<dbReference type="Proteomes" id="UP000321523">
    <property type="component" value="Unassembled WGS sequence"/>
</dbReference>
<proteinExistence type="predicted"/>
<keyword evidence="2" id="KW-1185">Reference proteome</keyword>
<dbReference type="RefSeq" id="WP_044429313.1">
    <property type="nucleotide sequence ID" value="NZ_BJYZ01000013.1"/>
</dbReference>
<dbReference type="AlphaFoldDB" id="A0A512DQP6"/>
<organism evidence="1 2">
    <name type="scientific">Skermanella aerolata</name>
    <dbReference type="NCBI Taxonomy" id="393310"/>
    <lineage>
        <taxon>Bacteria</taxon>
        <taxon>Pseudomonadati</taxon>
        <taxon>Pseudomonadota</taxon>
        <taxon>Alphaproteobacteria</taxon>
        <taxon>Rhodospirillales</taxon>
        <taxon>Azospirillaceae</taxon>
        <taxon>Skermanella</taxon>
    </lineage>
</organism>
<dbReference type="EMBL" id="BJYZ01000013">
    <property type="protein sequence ID" value="GEO38777.1"/>
    <property type="molecule type" value="Genomic_DNA"/>
</dbReference>
<accession>A0A512DQP6</accession>
<protein>
    <submittedName>
        <fullName evidence="1">Uncharacterized protein</fullName>
    </submittedName>
</protein>
<reference evidence="1 2" key="1">
    <citation type="submission" date="2019-07" db="EMBL/GenBank/DDBJ databases">
        <title>Whole genome shotgun sequence of Skermanella aerolata NBRC 106429.</title>
        <authorList>
            <person name="Hosoyama A."/>
            <person name="Uohara A."/>
            <person name="Ohji S."/>
            <person name="Ichikawa N."/>
        </authorList>
    </citation>
    <scope>NUCLEOTIDE SEQUENCE [LARGE SCALE GENOMIC DNA]</scope>
    <source>
        <strain evidence="1 2">NBRC 106429</strain>
    </source>
</reference>
<evidence type="ECO:0000313" key="2">
    <source>
        <dbReference type="Proteomes" id="UP000321523"/>
    </source>
</evidence>
<sequence length="70" mass="7572">MSYVLLVVACLNGQPGACVEHRLSLPQITNATACHLGGAIRLRDWIADHAGWRLRDVKCLTNSNVASAEN</sequence>
<name>A0A512DQP6_9PROT</name>
<comment type="caution">
    <text evidence="1">The sequence shown here is derived from an EMBL/GenBank/DDBJ whole genome shotgun (WGS) entry which is preliminary data.</text>
</comment>
<dbReference type="OrthoDB" id="7363897at2"/>